<dbReference type="Proteomes" id="UP001255856">
    <property type="component" value="Unassembled WGS sequence"/>
</dbReference>
<dbReference type="EMBL" id="JASFZW010000002">
    <property type="protein sequence ID" value="KAK2080011.1"/>
    <property type="molecule type" value="Genomic_DNA"/>
</dbReference>
<keyword evidence="2" id="KW-1185">Reference proteome</keyword>
<proteinExistence type="predicted"/>
<name>A0AAD9MP05_PROWI</name>
<comment type="caution">
    <text evidence="1">The sequence shown here is derived from an EMBL/GenBank/DDBJ whole genome shotgun (WGS) entry which is preliminary data.</text>
</comment>
<evidence type="ECO:0008006" key="3">
    <source>
        <dbReference type="Google" id="ProtNLM"/>
    </source>
</evidence>
<sequence length="87" mass="10135">MRMMFIDFADFVAKPKETVRAALKFVGADPAHPDYAFHSEPPGMQGKPRGRKMDPAVKDYLRRYYRASNIALRQMLNKPLSWFDEEL</sequence>
<dbReference type="SUPFAM" id="SSF52540">
    <property type="entry name" value="P-loop containing nucleoside triphosphate hydrolases"/>
    <property type="match status" value="1"/>
</dbReference>
<evidence type="ECO:0000313" key="1">
    <source>
        <dbReference type="EMBL" id="KAK2080011.1"/>
    </source>
</evidence>
<dbReference type="AlphaFoldDB" id="A0AAD9MP05"/>
<dbReference type="Gene3D" id="3.40.50.300">
    <property type="entry name" value="P-loop containing nucleotide triphosphate hydrolases"/>
    <property type="match status" value="1"/>
</dbReference>
<accession>A0AAD9MP05</accession>
<organism evidence="1 2">
    <name type="scientific">Prototheca wickerhamii</name>
    <dbReference type="NCBI Taxonomy" id="3111"/>
    <lineage>
        <taxon>Eukaryota</taxon>
        <taxon>Viridiplantae</taxon>
        <taxon>Chlorophyta</taxon>
        <taxon>core chlorophytes</taxon>
        <taxon>Trebouxiophyceae</taxon>
        <taxon>Chlorellales</taxon>
        <taxon>Chlorellaceae</taxon>
        <taxon>Prototheca</taxon>
    </lineage>
</organism>
<evidence type="ECO:0000313" key="2">
    <source>
        <dbReference type="Proteomes" id="UP001255856"/>
    </source>
</evidence>
<gene>
    <name evidence="1" type="ORF">QBZ16_002406</name>
</gene>
<protein>
    <recommendedName>
        <fullName evidence="3">Sulfotransferase</fullName>
    </recommendedName>
</protein>
<reference evidence="1" key="1">
    <citation type="submission" date="2021-01" db="EMBL/GenBank/DDBJ databases">
        <authorList>
            <person name="Eckstrom K.M.E."/>
        </authorList>
    </citation>
    <scope>NUCLEOTIDE SEQUENCE</scope>
    <source>
        <strain evidence="1">UVCC 0001</strain>
    </source>
</reference>
<dbReference type="InterPro" id="IPR027417">
    <property type="entry name" value="P-loop_NTPase"/>
</dbReference>